<proteinExistence type="predicted"/>
<dbReference type="EMBL" id="LYCR01000005">
    <property type="protein sequence ID" value="OGM50113.1"/>
    <property type="molecule type" value="Genomic_DNA"/>
</dbReference>
<evidence type="ECO:0000313" key="2">
    <source>
        <dbReference type="Proteomes" id="UP000179179"/>
    </source>
</evidence>
<dbReference type="PANTHER" id="PTHR42034:SF1">
    <property type="entry name" value="CONDENSATION DOMAIN-CONTAINING PROTEIN"/>
    <property type="match status" value="1"/>
</dbReference>
<dbReference type="Proteomes" id="UP000179179">
    <property type="component" value="Unassembled WGS sequence"/>
</dbReference>
<accession>A0A1F8AEE0</accession>
<dbReference type="RefSeq" id="XP_022393830.1">
    <property type="nucleotide sequence ID" value="XM_022528519.1"/>
</dbReference>
<organism evidence="1 2">
    <name type="scientific">Aspergillus bombycis</name>
    <dbReference type="NCBI Taxonomy" id="109264"/>
    <lineage>
        <taxon>Eukaryota</taxon>
        <taxon>Fungi</taxon>
        <taxon>Dikarya</taxon>
        <taxon>Ascomycota</taxon>
        <taxon>Pezizomycotina</taxon>
        <taxon>Eurotiomycetes</taxon>
        <taxon>Eurotiomycetidae</taxon>
        <taxon>Eurotiales</taxon>
        <taxon>Aspergillaceae</taxon>
        <taxon>Aspergillus</taxon>
    </lineage>
</organism>
<dbReference type="InterPro" id="IPR023213">
    <property type="entry name" value="CAT-like_dom_sf"/>
</dbReference>
<dbReference type="PANTHER" id="PTHR42034">
    <property type="entry name" value="CHROMOSOME 7, WHOLE GENOME SHOTGUN SEQUENCE-RELATED"/>
    <property type="match status" value="1"/>
</dbReference>
<dbReference type="Gene3D" id="3.30.559.10">
    <property type="entry name" value="Chloramphenicol acetyltransferase-like domain"/>
    <property type="match status" value="1"/>
</dbReference>
<dbReference type="OrthoDB" id="2548233at2759"/>
<name>A0A1F8AEE0_9EURO</name>
<protein>
    <submittedName>
        <fullName evidence="1">Uncharacterized protein</fullName>
    </submittedName>
</protein>
<comment type="caution">
    <text evidence="1">The sequence shown here is derived from an EMBL/GenBank/DDBJ whole genome shotgun (WGS) entry which is preliminary data.</text>
</comment>
<evidence type="ECO:0000313" key="1">
    <source>
        <dbReference type="EMBL" id="OGM50113.1"/>
    </source>
</evidence>
<keyword evidence="2" id="KW-1185">Reference proteome</keyword>
<reference evidence="1 2" key="1">
    <citation type="journal article" date="2016" name="Genome Biol. Evol.">
        <title>Draft genome sequence of an aflatoxigenic Aspergillus species, A. bombycis.</title>
        <authorList>
            <person name="Moore G.G."/>
            <person name="Mack B.M."/>
            <person name="Beltz S.B."/>
            <person name="Gilbert M.K."/>
        </authorList>
    </citation>
    <scope>NUCLEOTIDE SEQUENCE [LARGE SCALE GENOMIC DNA]</scope>
    <source>
        <strain evidence="2">NRRL 26010</strain>
    </source>
</reference>
<sequence length="335" mass="37062">MPWQPVSTNRYDRAFDSLEKFYRGIAEVAPVKEVRQAWKALRRQYPQIAAVEDEPGTRLTDTVPSPEELEAWVHDTFFVEVGNSATHLYQTLSPSSLFYLYYLPRSCELLFRTPHWRVDGIGLMYLQATFLRILADGPAETQLDGSEAARLAPSLDKAALVPPEVTPALSEAADAELEVLLKGLPGVSIATQRRILPGTTRRLQCGASRQTTKRIIAACKARRLTVMTAGEFNLFDLRKYLSAPYNGPDAAAFARGYKRDLSREEPRNIFTFLAEYVRKILGLLGAAPSDPLQAPAHPGLSSVGAVNDYLPPTTHQRVDLGWPGAACGPLERVVL</sequence>
<dbReference type="GeneID" id="34444779"/>
<dbReference type="STRING" id="109264.A0A1F8AEE0"/>
<dbReference type="AlphaFoldDB" id="A0A1F8AEE0"/>
<gene>
    <name evidence="1" type="ORF">ABOM_001389</name>
</gene>